<dbReference type="EMBL" id="BMVX01000012">
    <property type="protein sequence ID" value="GGZ72638.1"/>
    <property type="molecule type" value="Genomic_DNA"/>
</dbReference>
<protein>
    <submittedName>
        <fullName evidence="3">Uncharacterized protein</fullName>
    </submittedName>
</protein>
<evidence type="ECO:0000313" key="3">
    <source>
        <dbReference type="EMBL" id="GGZ72638.1"/>
    </source>
</evidence>
<organism evidence="3 4">
    <name type="scientific">Streptomyces subrutilus</name>
    <dbReference type="NCBI Taxonomy" id="36818"/>
    <lineage>
        <taxon>Bacteria</taxon>
        <taxon>Bacillati</taxon>
        <taxon>Actinomycetota</taxon>
        <taxon>Actinomycetes</taxon>
        <taxon>Kitasatosporales</taxon>
        <taxon>Streptomycetaceae</taxon>
        <taxon>Streptomyces</taxon>
    </lineage>
</organism>
<keyword evidence="2" id="KW-0472">Membrane</keyword>
<comment type="caution">
    <text evidence="3">The sequence shown here is derived from an EMBL/GenBank/DDBJ whole genome shotgun (WGS) entry which is preliminary data.</text>
</comment>
<evidence type="ECO:0000256" key="2">
    <source>
        <dbReference type="SAM" id="Phobius"/>
    </source>
</evidence>
<reference evidence="3" key="1">
    <citation type="journal article" date="2014" name="Int. J. Syst. Evol. Microbiol.">
        <title>Complete genome sequence of Corynebacterium casei LMG S-19264T (=DSM 44701T), isolated from a smear-ripened cheese.</title>
        <authorList>
            <consortium name="US DOE Joint Genome Institute (JGI-PGF)"/>
            <person name="Walter F."/>
            <person name="Albersmeier A."/>
            <person name="Kalinowski J."/>
            <person name="Ruckert C."/>
        </authorList>
    </citation>
    <scope>NUCLEOTIDE SEQUENCE</scope>
    <source>
        <strain evidence="3">JCM 4834</strain>
    </source>
</reference>
<evidence type="ECO:0000256" key="1">
    <source>
        <dbReference type="SAM" id="MobiDB-lite"/>
    </source>
</evidence>
<proteinExistence type="predicted"/>
<feature type="region of interest" description="Disordered" evidence="1">
    <location>
        <begin position="1"/>
        <end position="67"/>
    </location>
</feature>
<accession>A0A918QU94</accession>
<dbReference type="AlphaFoldDB" id="A0A918QU94"/>
<feature type="compositionally biased region" description="Low complexity" evidence="1">
    <location>
        <begin position="29"/>
        <end position="44"/>
    </location>
</feature>
<reference evidence="3" key="2">
    <citation type="submission" date="2020-09" db="EMBL/GenBank/DDBJ databases">
        <authorList>
            <person name="Sun Q."/>
            <person name="Ohkuma M."/>
        </authorList>
    </citation>
    <scope>NUCLEOTIDE SEQUENCE</scope>
    <source>
        <strain evidence="3">JCM 4834</strain>
    </source>
</reference>
<sequence length="109" mass="11306">MARIIHHPSASDPPAAAETPLSSERVALRRGAAGRRTGASTDGASTRRDGADASSSAANGRRTGKRKVTAMNWTTAAGEGMLAGPVWIHLAVMTLALAVLVYNLAGERR</sequence>
<keyword evidence="2" id="KW-1133">Transmembrane helix</keyword>
<feature type="compositionally biased region" description="Low complexity" evidence="1">
    <location>
        <begin position="8"/>
        <end position="17"/>
    </location>
</feature>
<gene>
    <name evidence="3" type="ORF">GCM10010371_35700</name>
</gene>
<feature type="compositionally biased region" description="Low complexity" evidence="1">
    <location>
        <begin position="52"/>
        <end position="61"/>
    </location>
</feature>
<name>A0A918QU94_9ACTN</name>
<keyword evidence="2" id="KW-0812">Transmembrane</keyword>
<feature type="transmembrane region" description="Helical" evidence="2">
    <location>
        <begin position="86"/>
        <end position="105"/>
    </location>
</feature>
<dbReference type="Proteomes" id="UP000634660">
    <property type="component" value="Unassembled WGS sequence"/>
</dbReference>
<evidence type="ECO:0000313" key="4">
    <source>
        <dbReference type="Proteomes" id="UP000634660"/>
    </source>
</evidence>